<organism evidence="1 3">
    <name type="scientific">Laodelphax striatellus</name>
    <name type="common">Small brown planthopper</name>
    <name type="synonym">Delphax striatella</name>
    <dbReference type="NCBI Taxonomy" id="195883"/>
    <lineage>
        <taxon>Eukaryota</taxon>
        <taxon>Metazoa</taxon>
        <taxon>Ecdysozoa</taxon>
        <taxon>Arthropoda</taxon>
        <taxon>Hexapoda</taxon>
        <taxon>Insecta</taxon>
        <taxon>Pterygota</taxon>
        <taxon>Neoptera</taxon>
        <taxon>Paraneoptera</taxon>
        <taxon>Hemiptera</taxon>
        <taxon>Auchenorrhyncha</taxon>
        <taxon>Fulgoroidea</taxon>
        <taxon>Delphacidae</taxon>
        <taxon>Criomorphinae</taxon>
        <taxon>Laodelphax</taxon>
    </lineage>
</organism>
<evidence type="ECO:0000313" key="1">
    <source>
        <dbReference type="EMBL" id="RZF40761.1"/>
    </source>
</evidence>
<dbReference type="EMBL" id="QKKF02017695">
    <property type="protein sequence ID" value="RZF40761.1"/>
    <property type="molecule type" value="Genomic_DNA"/>
</dbReference>
<gene>
    <name evidence="1" type="ORF">LSTR_LSTR015084</name>
    <name evidence="2" type="ORF">LSTR_LSTR016051</name>
</gene>
<name>A0A482X644_LAOST</name>
<comment type="caution">
    <text evidence="1">The sequence shown here is derived from an EMBL/GenBank/DDBJ whole genome shotgun (WGS) entry which is preliminary data.</text>
</comment>
<sequence>MSERGKGIRRRLVLREKSRGNVNAAEAECAVRRLRIKDAFCSASEPKMLDTLRREQPSGLKQARLFLQHKGS</sequence>
<proteinExistence type="predicted"/>
<reference evidence="1" key="2">
    <citation type="submission" date="2019-02" db="EMBL/GenBank/DDBJ databases">
        <authorList>
            <person name="Zhu J."/>
            <person name="Jiang F."/>
            <person name="Wang X."/>
            <person name="Yang P."/>
            <person name="Bao Y."/>
            <person name="Zhao W."/>
            <person name="Wang W."/>
            <person name="Lu H."/>
            <person name="Wang Q."/>
            <person name="Cui N."/>
            <person name="Li J."/>
            <person name="Chen X."/>
            <person name="Luo L."/>
            <person name="Yu J."/>
            <person name="Kang L."/>
            <person name="Cui F."/>
        </authorList>
    </citation>
    <scope>NUCLEOTIDE SEQUENCE</scope>
    <source>
        <strain evidence="1">Lst14</strain>
        <tissue evidence="1">Whole body</tissue>
    </source>
</reference>
<dbReference type="Proteomes" id="UP000291343">
    <property type="component" value="Unassembled WGS sequence"/>
</dbReference>
<keyword evidence="3" id="KW-1185">Reference proteome</keyword>
<dbReference type="EMBL" id="QKKF02009954">
    <property type="protein sequence ID" value="RZF45094.1"/>
    <property type="molecule type" value="Genomic_DNA"/>
</dbReference>
<evidence type="ECO:0000313" key="3">
    <source>
        <dbReference type="Proteomes" id="UP000291343"/>
    </source>
</evidence>
<reference evidence="1 3" key="1">
    <citation type="journal article" date="2017" name="Gigascience">
        <title>Genome sequence of the small brown planthopper, Laodelphax striatellus.</title>
        <authorList>
            <person name="Zhu J."/>
            <person name="Jiang F."/>
            <person name="Wang X."/>
            <person name="Yang P."/>
            <person name="Bao Y."/>
            <person name="Zhao W."/>
            <person name="Wang W."/>
            <person name="Lu H."/>
            <person name="Wang Q."/>
            <person name="Cui N."/>
            <person name="Li J."/>
            <person name="Chen X."/>
            <person name="Luo L."/>
            <person name="Yu J."/>
            <person name="Kang L."/>
            <person name="Cui F."/>
        </authorList>
    </citation>
    <scope>NUCLEOTIDE SEQUENCE [LARGE SCALE GENOMIC DNA]</scope>
    <source>
        <strain evidence="1">Lst14</strain>
        <tissue evidence="1">Whole body</tissue>
    </source>
</reference>
<dbReference type="SMR" id="A0A482X644"/>
<protein>
    <submittedName>
        <fullName evidence="1">Uncharacterized protein</fullName>
    </submittedName>
</protein>
<dbReference type="InParanoid" id="A0A482X644"/>
<dbReference type="AlphaFoldDB" id="A0A482X644"/>
<accession>A0A482X644</accession>
<evidence type="ECO:0000313" key="2">
    <source>
        <dbReference type="EMBL" id="RZF45094.1"/>
    </source>
</evidence>